<keyword evidence="1" id="KW-1133">Transmembrane helix</keyword>
<reference evidence="2" key="1">
    <citation type="submission" date="2021-06" db="EMBL/GenBank/DDBJ databases">
        <authorList>
            <person name="Hodson N. C."/>
            <person name="Mongue J. A."/>
            <person name="Jaron S. K."/>
        </authorList>
    </citation>
    <scope>NUCLEOTIDE SEQUENCE</scope>
</reference>
<dbReference type="EMBL" id="CAJVCH010203674">
    <property type="protein sequence ID" value="CAG7730973.1"/>
    <property type="molecule type" value="Genomic_DNA"/>
</dbReference>
<gene>
    <name evidence="2" type="ORF">AFUS01_LOCUS19586</name>
</gene>
<evidence type="ECO:0000313" key="2">
    <source>
        <dbReference type="EMBL" id="CAG7730973.1"/>
    </source>
</evidence>
<accession>A0A8J2K0M3</accession>
<keyword evidence="3" id="KW-1185">Reference proteome</keyword>
<protein>
    <submittedName>
        <fullName evidence="2">Uncharacterized protein</fullName>
    </submittedName>
</protein>
<sequence>MRAMQEEKFDWLWKGLKTFGDKGEVGVLYEWPLSCLEGSHNAVMYIQDCAVLSSSSSSLIISLPTVIAFIRNGSWMIYKHVVFLILPFYFTPSISFLPVSTATDAQDL</sequence>
<evidence type="ECO:0000313" key="3">
    <source>
        <dbReference type="Proteomes" id="UP000708208"/>
    </source>
</evidence>
<feature type="transmembrane region" description="Helical" evidence="1">
    <location>
        <begin position="81"/>
        <end position="99"/>
    </location>
</feature>
<proteinExistence type="predicted"/>
<organism evidence="2 3">
    <name type="scientific">Allacma fusca</name>
    <dbReference type="NCBI Taxonomy" id="39272"/>
    <lineage>
        <taxon>Eukaryota</taxon>
        <taxon>Metazoa</taxon>
        <taxon>Ecdysozoa</taxon>
        <taxon>Arthropoda</taxon>
        <taxon>Hexapoda</taxon>
        <taxon>Collembola</taxon>
        <taxon>Symphypleona</taxon>
        <taxon>Sminthuridae</taxon>
        <taxon>Allacma</taxon>
    </lineage>
</organism>
<evidence type="ECO:0000256" key="1">
    <source>
        <dbReference type="SAM" id="Phobius"/>
    </source>
</evidence>
<comment type="caution">
    <text evidence="2">The sequence shown here is derived from an EMBL/GenBank/DDBJ whole genome shotgun (WGS) entry which is preliminary data.</text>
</comment>
<keyword evidence="1" id="KW-0472">Membrane</keyword>
<dbReference type="AlphaFoldDB" id="A0A8J2K0M3"/>
<keyword evidence="1" id="KW-0812">Transmembrane</keyword>
<name>A0A8J2K0M3_9HEXA</name>
<dbReference type="Proteomes" id="UP000708208">
    <property type="component" value="Unassembled WGS sequence"/>
</dbReference>